<feature type="transmembrane region" description="Helical" evidence="2">
    <location>
        <begin position="34"/>
        <end position="58"/>
    </location>
</feature>
<evidence type="ECO:0000313" key="3">
    <source>
        <dbReference type="EMBL" id="RAK66726.1"/>
    </source>
</evidence>
<reference evidence="4" key="1">
    <citation type="submission" date="2018-05" db="EMBL/GenBank/DDBJ databases">
        <authorList>
            <person name="Nie L."/>
        </authorList>
    </citation>
    <scope>NUCLEOTIDE SEQUENCE [LARGE SCALE GENOMIC DNA]</scope>
    <source>
        <strain evidence="4">NL</strain>
    </source>
</reference>
<evidence type="ECO:0000313" key="4">
    <source>
        <dbReference type="Proteomes" id="UP000248553"/>
    </source>
</evidence>
<dbReference type="Proteomes" id="UP000248553">
    <property type="component" value="Unassembled WGS sequence"/>
</dbReference>
<keyword evidence="2" id="KW-1133">Transmembrane helix</keyword>
<name>A0A328BL80_9BACT</name>
<evidence type="ECO:0000256" key="2">
    <source>
        <dbReference type="SAM" id="Phobius"/>
    </source>
</evidence>
<feature type="region of interest" description="Disordered" evidence="1">
    <location>
        <begin position="69"/>
        <end position="104"/>
    </location>
</feature>
<keyword evidence="2" id="KW-0472">Membrane</keyword>
<sequence length="104" mass="11365">MRRAGILLAVSFGLALLLVAYLFGFDGFFGRLVGATFVWFVLLGVTFLAVVPFVNWAADNWFGRSWAEHPTPQPARKPRAANTPKTPAGPKPTRYAPRSSANSD</sequence>
<keyword evidence="2" id="KW-0812">Transmembrane</keyword>
<gene>
    <name evidence="3" type="ORF">DLM85_10945</name>
</gene>
<dbReference type="EMBL" id="QHKM01000003">
    <property type="protein sequence ID" value="RAK66726.1"/>
    <property type="molecule type" value="Genomic_DNA"/>
</dbReference>
<proteinExistence type="predicted"/>
<dbReference type="AlphaFoldDB" id="A0A328BL80"/>
<accession>A0A328BL80</accession>
<comment type="caution">
    <text evidence="3">The sequence shown here is derived from an EMBL/GenBank/DDBJ whole genome shotgun (WGS) entry which is preliminary data.</text>
</comment>
<organism evidence="3 4">
    <name type="scientific">Hymenobacter edaphi</name>
    <dbReference type="NCBI Taxonomy" id="2211146"/>
    <lineage>
        <taxon>Bacteria</taxon>
        <taxon>Pseudomonadati</taxon>
        <taxon>Bacteroidota</taxon>
        <taxon>Cytophagia</taxon>
        <taxon>Cytophagales</taxon>
        <taxon>Hymenobacteraceae</taxon>
        <taxon>Hymenobacter</taxon>
    </lineage>
</organism>
<keyword evidence="4" id="KW-1185">Reference proteome</keyword>
<evidence type="ECO:0000256" key="1">
    <source>
        <dbReference type="SAM" id="MobiDB-lite"/>
    </source>
</evidence>
<protein>
    <submittedName>
        <fullName evidence="3">Uncharacterized protein</fullName>
    </submittedName>
</protein>